<proteinExistence type="predicted"/>
<dbReference type="EMBL" id="CP147711">
    <property type="protein sequence ID" value="WXC83785.1"/>
    <property type="molecule type" value="Genomic_DNA"/>
</dbReference>
<organism evidence="1">
    <name type="scientific">Bradyrhizobium septentrionale</name>
    <dbReference type="NCBI Taxonomy" id="1404411"/>
    <lineage>
        <taxon>Bacteria</taxon>
        <taxon>Pseudomonadati</taxon>
        <taxon>Pseudomonadota</taxon>
        <taxon>Alphaproteobacteria</taxon>
        <taxon>Hyphomicrobiales</taxon>
        <taxon>Nitrobacteraceae</taxon>
        <taxon>Bradyrhizobium</taxon>
    </lineage>
</organism>
<reference evidence="2" key="3">
    <citation type="submission" date="2024-03" db="EMBL/GenBank/DDBJ databases">
        <authorList>
            <person name="Bromfield E.S.P."/>
            <person name="Cloutier S."/>
        </authorList>
    </citation>
    <scope>NUCLEOTIDE SEQUENCE</scope>
    <source>
        <strain evidence="2">5S5</strain>
    </source>
</reference>
<evidence type="ECO:0000313" key="2">
    <source>
        <dbReference type="EMBL" id="WXC83785.1"/>
    </source>
</evidence>
<dbReference type="EMBL" id="JAAOLE020000001">
    <property type="protein sequence ID" value="NVI46207.1"/>
    <property type="molecule type" value="Genomic_DNA"/>
</dbReference>
<reference evidence="2" key="2">
    <citation type="journal article" date="2021" name="Int. J. Syst. Evol. Microbiol.">
        <title>Bradyrhizobium septentrionale sp. nov. (sv. septentrionale) and Bradyrhizobium quebecense sp. nov. (sv. septentrionale) associated with legumes native to Canada possess rearranged symbiosis genes and numerous insertion sequences.</title>
        <authorList>
            <person name="Bromfield E.S.P."/>
            <person name="Cloutier S."/>
        </authorList>
    </citation>
    <scope>NUCLEOTIDE SEQUENCE</scope>
    <source>
        <strain evidence="2">5S5</strain>
    </source>
</reference>
<dbReference type="Proteomes" id="UP001432046">
    <property type="component" value="Chromosome"/>
</dbReference>
<evidence type="ECO:0000313" key="3">
    <source>
        <dbReference type="Proteomes" id="UP001432046"/>
    </source>
</evidence>
<accession>A0A973W273</accession>
<keyword evidence="3" id="KW-1185">Reference proteome</keyword>
<reference evidence="1" key="1">
    <citation type="submission" date="2020-06" db="EMBL/GenBank/DDBJ databases">
        <title>Whole Genome Sequence of Bradyrhizobium sp. Strain 1S1.</title>
        <authorList>
            <person name="Bromfield E.S.P."/>
            <person name="Cloutier S."/>
        </authorList>
    </citation>
    <scope>NUCLEOTIDE SEQUENCE [LARGE SCALE GENOMIC DNA]</scope>
    <source>
        <strain evidence="1">1S1</strain>
    </source>
</reference>
<evidence type="ECO:0000313" key="1">
    <source>
        <dbReference type="EMBL" id="NVI46207.1"/>
    </source>
</evidence>
<name>A0A973W273_9BRAD</name>
<gene>
    <name evidence="1" type="ORF">HAP48_025255</name>
    <name evidence="2" type="ORF">WDK88_20505</name>
</gene>
<dbReference type="AlphaFoldDB" id="A0A973W273"/>
<dbReference type="RefSeq" id="WP_166205557.1">
    <property type="nucleotide sequence ID" value="NZ_CP088285.1"/>
</dbReference>
<protein>
    <submittedName>
        <fullName evidence="1">Uncharacterized protein</fullName>
    </submittedName>
</protein>
<sequence>MPITRKPIEIPPEVACQFAADMKAYHDDIRRDGIAVGTRHMLLEHMPAGQSFG</sequence>